<dbReference type="InterPro" id="IPR017937">
    <property type="entry name" value="Thioredoxin_CS"/>
</dbReference>
<evidence type="ECO:0000256" key="1">
    <source>
        <dbReference type="ARBA" id="ARBA00004196"/>
    </source>
</evidence>
<protein>
    <submittedName>
        <fullName evidence="6">Thiol-disulfide isomerase/thioredoxin</fullName>
    </submittedName>
</protein>
<dbReference type="InterPro" id="IPR050553">
    <property type="entry name" value="Thioredoxin_ResA/DsbE_sf"/>
</dbReference>
<organism evidence="6 7">
    <name type="scientific">Paraburkholderia rhizosphaerae</name>
    <dbReference type="NCBI Taxonomy" id="480658"/>
    <lineage>
        <taxon>Bacteria</taxon>
        <taxon>Pseudomonadati</taxon>
        <taxon>Pseudomonadota</taxon>
        <taxon>Betaproteobacteria</taxon>
        <taxon>Burkholderiales</taxon>
        <taxon>Burkholderiaceae</taxon>
        <taxon>Paraburkholderia</taxon>
    </lineage>
</organism>
<dbReference type="InterPro" id="IPR013740">
    <property type="entry name" value="Redoxin"/>
</dbReference>
<dbReference type="AlphaFoldDB" id="A0A4R8LS33"/>
<keyword evidence="4" id="KW-0676">Redox-active center</keyword>
<dbReference type="PROSITE" id="PS51352">
    <property type="entry name" value="THIOREDOXIN_2"/>
    <property type="match status" value="1"/>
</dbReference>
<gene>
    <name evidence="6" type="ORF">BX592_10962</name>
</gene>
<feature type="domain" description="Thioredoxin" evidence="5">
    <location>
        <begin position="46"/>
        <end position="185"/>
    </location>
</feature>
<dbReference type="InterPro" id="IPR036249">
    <property type="entry name" value="Thioredoxin-like_sf"/>
</dbReference>
<proteinExistence type="predicted"/>
<accession>A0A4R8LS33</accession>
<dbReference type="Gene3D" id="3.40.30.10">
    <property type="entry name" value="Glutaredoxin"/>
    <property type="match status" value="1"/>
</dbReference>
<dbReference type="GO" id="GO:0015036">
    <property type="term" value="F:disulfide oxidoreductase activity"/>
    <property type="evidence" value="ECO:0007669"/>
    <property type="project" value="UniProtKB-ARBA"/>
</dbReference>
<reference evidence="6 7" key="1">
    <citation type="submission" date="2019-03" db="EMBL/GenBank/DDBJ databases">
        <title>Genomic Encyclopedia of Type Strains, Phase III (KMG-III): the genomes of soil and plant-associated and newly described type strains.</title>
        <authorList>
            <person name="Whitman W."/>
        </authorList>
    </citation>
    <scope>NUCLEOTIDE SEQUENCE [LARGE SCALE GENOMIC DNA]</scope>
    <source>
        <strain evidence="6 7">LMG 29544</strain>
    </source>
</reference>
<keyword evidence="7" id="KW-1185">Reference proteome</keyword>
<sequence length="185" mass="19438">MNMKRILAGVAVAVVAVAGGVAASQWMFGNSLTQVADAATPASTPASPIDQLWAASVTNVDGKPQSLSLLKGHPVVINFWASWCGPCVEEMPSLSQLHREYASKGVEFVGLGVDSDKNIKAFLQKVRVDYPIYVIGFGGADLARAFGNNAGALPFTVVIDAKGVVRSTKLGQIQPKELKATLDAL</sequence>
<keyword evidence="3" id="KW-1015">Disulfide bond</keyword>
<evidence type="ECO:0000256" key="3">
    <source>
        <dbReference type="ARBA" id="ARBA00023157"/>
    </source>
</evidence>
<name>A0A4R8LS33_9BURK</name>
<dbReference type="GO" id="GO:0016853">
    <property type="term" value="F:isomerase activity"/>
    <property type="evidence" value="ECO:0007669"/>
    <property type="project" value="UniProtKB-KW"/>
</dbReference>
<dbReference type="Pfam" id="PF08534">
    <property type="entry name" value="Redoxin"/>
    <property type="match status" value="1"/>
</dbReference>
<evidence type="ECO:0000313" key="7">
    <source>
        <dbReference type="Proteomes" id="UP000295509"/>
    </source>
</evidence>
<dbReference type="PANTHER" id="PTHR42852">
    <property type="entry name" value="THIOL:DISULFIDE INTERCHANGE PROTEIN DSBE"/>
    <property type="match status" value="1"/>
</dbReference>
<keyword evidence="2" id="KW-0201">Cytochrome c-type biogenesis</keyword>
<dbReference type="CDD" id="cd02966">
    <property type="entry name" value="TlpA_like_family"/>
    <property type="match status" value="1"/>
</dbReference>
<dbReference type="InterPro" id="IPR013766">
    <property type="entry name" value="Thioredoxin_domain"/>
</dbReference>
<dbReference type="SUPFAM" id="SSF52833">
    <property type="entry name" value="Thioredoxin-like"/>
    <property type="match status" value="1"/>
</dbReference>
<comment type="subcellular location">
    <subcellularLocation>
        <location evidence="1">Cell envelope</location>
    </subcellularLocation>
</comment>
<dbReference type="GO" id="GO:0017004">
    <property type="term" value="P:cytochrome complex assembly"/>
    <property type="evidence" value="ECO:0007669"/>
    <property type="project" value="UniProtKB-KW"/>
</dbReference>
<dbReference type="PROSITE" id="PS00194">
    <property type="entry name" value="THIOREDOXIN_1"/>
    <property type="match status" value="1"/>
</dbReference>
<dbReference type="PANTHER" id="PTHR42852:SF6">
    <property type="entry name" value="THIOL:DISULFIDE INTERCHANGE PROTEIN DSBE"/>
    <property type="match status" value="1"/>
</dbReference>
<evidence type="ECO:0000256" key="2">
    <source>
        <dbReference type="ARBA" id="ARBA00022748"/>
    </source>
</evidence>
<evidence type="ECO:0000256" key="4">
    <source>
        <dbReference type="ARBA" id="ARBA00023284"/>
    </source>
</evidence>
<comment type="caution">
    <text evidence="6">The sequence shown here is derived from an EMBL/GenBank/DDBJ whole genome shotgun (WGS) entry which is preliminary data.</text>
</comment>
<dbReference type="EMBL" id="SORE01000009">
    <property type="protein sequence ID" value="TDY50278.1"/>
    <property type="molecule type" value="Genomic_DNA"/>
</dbReference>
<evidence type="ECO:0000313" key="6">
    <source>
        <dbReference type="EMBL" id="TDY50278.1"/>
    </source>
</evidence>
<dbReference type="GO" id="GO:0030313">
    <property type="term" value="C:cell envelope"/>
    <property type="evidence" value="ECO:0007669"/>
    <property type="project" value="UniProtKB-SubCell"/>
</dbReference>
<dbReference type="Proteomes" id="UP000295509">
    <property type="component" value="Unassembled WGS sequence"/>
</dbReference>
<evidence type="ECO:0000259" key="5">
    <source>
        <dbReference type="PROSITE" id="PS51352"/>
    </source>
</evidence>
<keyword evidence="6" id="KW-0413">Isomerase</keyword>